<evidence type="ECO:0000256" key="2">
    <source>
        <dbReference type="SAM" id="Phobius"/>
    </source>
</evidence>
<comment type="caution">
    <text evidence="3">The sequence shown here is derived from an EMBL/GenBank/DDBJ whole genome shotgun (WGS) entry which is preliminary data.</text>
</comment>
<feature type="transmembrane region" description="Helical" evidence="2">
    <location>
        <begin position="198"/>
        <end position="226"/>
    </location>
</feature>
<reference evidence="3 4" key="1">
    <citation type="submission" date="2019-08" db="EMBL/GenBank/DDBJ databases">
        <title>Bacterial whole genome sequence for Glaciihabitans sp. CHu50b-6-2.</title>
        <authorList>
            <person name="Jin L."/>
        </authorList>
    </citation>
    <scope>NUCLEOTIDE SEQUENCE [LARGE SCALE GENOMIC DNA]</scope>
    <source>
        <strain evidence="3 4">CHu50b-6-2</strain>
    </source>
</reference>
<feature type="transmembrane region" description="Helical" evidence="2">
    <location>
        <begin position="164"/>
        <end position="186"/>
    </location>
</feature>
<name>A0A5C8US18_9MICO</name>
<keyword evidence="2" id="KW-1133">Transmembrane helix</keyword>
<accession>A0A5C8US18</accession>
<feature type="transmembrane region" description="Helical" evidence="2">
    <location>
        <begin position="273"/>
        <end position="293"/>
    </location>
</feature>
<organism evidence="3 4">
    <name type="scientific">Lacisediminihabitans profunda</name>
    <dbReference type="NCBI Taxonomy" id="2594790"/>
    <lineage>
        <taxon>Bacteria</taxon>
        <taxon>Bacillati</taxon>
        <taxon>Actinomycetota</taxon>
        <taxon>Actinomycetes</taxon>
        <taxon>Micrococcales</taxon>
        <taxon>Microbacteriaceae</taxon>
        <taxon>Lacisediminihabitans</taxon>
    </lineage>
</organism>
<keyword evidence="2" id="KW-0472">Membrane</keyword>
<feature type="transmembrane region" description="Helical" evidence="2">
    <location>
        <begin position="247"/>
        <end position="267"/>
    </location>
</feature>
<evidence type="ECO:0000256" key="1">
    <source>
        <dbReference type="SAM" id="MobiDB-lite"/>
    </source>
</evidence>
<dbReference type="EMBL" id="VRMG01000007">
    <property type="protein sequence ID" value="TXN30295.1"/>
    <property type="molecule type" value="Genomic_DNA"/>
</dbReference>
<dbReference type="Pfam" id="PF06912">
    <property type="entry name" value="DUF1275"/>
    <property type="match status" value="1"/>
</dbReference>
<dbReference type="PANTHER" id="PTHR37314:SF4">
    <property type="entry name" value="UPF0700 TRANSMEMBRANE PROTEIN YOAK"/>
    <property type="match status" value="1"/>
</dbReference>
<feature type="compositionally biased region" description="Basic residues" evidence="1">
    <location>
        <begin position="12"/>
        <end position="21"/>
    </location>
</feature>
<proteinExistence type="predicted"/>
<dbReference type="AlphaFoldDB" id="A0A5C8US18"/>
<sequence length="377" mass="39003">MPATTPPERIPRRGRLHRRDRLRLAGVPPRRRGRRRPQVPRRGLPKRPVGGAGASRREGARGPGAGPRSGIRPLALVDRDRPPRAAAQARLRRPSDGDSVALRPSLCPLDISQPFRLGTITTNGHGKPGGGRSGVVECGVKRGVSSSASVWGMTVPRLAPVHHYAVGLLILTASTGTIDAVSYLALDHVFTGNMTGNVLFLGFALVGVPGIPLFNNAIALLGFMLGSAIGGRAIGQSPEKGLPVSSMWVLGGGVVLIIGLAVFWLVVGTLPQAALLTVTTLLAAVMGAQVAAVKPVGNSDITTIVVTNTVANLARESRLGGGKGKHWLPRLGAILAMGVGAAIGAGVVRWFGGPEALLAAAIIFTAGVFTLVAASRR</sequence>
<dbReference type="InterPro" id="IPR010699">
    <property type="entry name" value="DUF1275"/>
</dbReference>
<dbReference type="PANTHER" id="PTHR37314">
    <property type="entry name" value="SLR0142 PROTEIN"/>
    <property type="match status" value="1"/>
</dbReference>
<keyword evidence="2" id="KW-0812">Transmembrane</keyword>
<keyword evidence="4" id="KW-1185">Reference proteome</keyword>
<feature type="transmembrane region" description="Helical" evidence="2">
    <location>
        <begin position="327"/>
        <end position="350"/>
    </location>
</feature>
<feature type="region of interest" description="Disordered" evidence="1">
    <location>
        <begin position="1"/>
        <end position="99"/>
    </location>
</feature>
<evidence type="ECO:0000313" key="4">
    <source>
        <dbReference type="Proteomes" id="UP000321379"/>
    </source>
</evidence>
<gene>
    <name evidence="3" type="ORF">FVP33_09760</name>
</gene>
<dbReference type="Proteomes" id="UP000321379">
    <property type="component" value="Unassembled WGS sequence"/>
</dbReference>
<evidence type="ECO:0000313" key="3">
    <source>
        <dbReference type="EMBL" id="TXN30295.1"/>
    </source>
</evidence>
<feature type="compositionally biased region" description="Basic residues" evidence="1">
    <location>
        <begin position="29"/>
        <end position="45"/>
    </location>
</feature>
<protein>
    <submittedName>
        <fullName evidence="3">DUF1275 domain-containing protein</fullName>
    </submittedName>
</protein>
<feature type="transmembrane region" description="Helical" evidence="2">
    <location>
        <begin position="356"/>
        <end position="374"/>
    </location>
</feature>